<dbReference type="OrthoDB" id="3230169at2759"/>
<evidence type="ECO:0000256" key="7">
    <source>
        <dbReference type="ARBA" id="ARBA00022490"/>
    </source>
</evidence>
<evidence type="ECO:0000256" key="14">
    <source>
        <dbReference type="ARBA" id="ARBA00023242"/>
    </source>
</evidence>
<evidence type="ECO:0000256" key="6">
    <source>
        <dbReference type="ARBA" id="ARBA00022454"/>
    </source>
</evidence>
<evidence type="ECO:0000256" key="15">
    <source>
        <dbReference type="ARBA" id="ARBA00023306"/>
    </source>
</evidence>
<evidence type="ECO:0000256" key="13">
    <source>
        <dbReference type="ARBA" id="ARBA00023212"/>
    </source>
</evidence>
<dbReference type="RefSeq" id="XP_049266166.1">
    <property type="nucleotide sequence ID" value="XM_049409674.1"/>
</dbReference>
<dbReference type="GO" id="GO:0044732">
    <property type="term" value="C:mitotic spindle pole body"/>
    <property type="evidence" value="ECO:0007669"/>
    <property type="project" value="TreeGrafter"/>
</dbReference>
<keyword evidence="9" id="KW-0493">Microtubule</keyword>
<keyword evidence="11" id="KW-0159">Chromosome partition</keyword>
<evidence type="ECO:0000256" key="16">
    <source>
        <dbReference type="ARBA" id="ARBA00023328"/>
    </source>
</evidence>
<dbReference type="GO" id="GO:0008608">
    <property type="term" value="P:attachment of spindle microtubules to kinetochore"/>
    <property type="evidence" value="ECO:0007669"/>
    <property type="project" value="TreeGrafter"/>
</dbReference>
<keyword evidence="19" id="KW-1185">Reference proteome</keyword>
<protein>
    <recommendedName>
        <fullName evidence="5">DASH complex subunit DAD2</fullName>
    </recommendedName>
    <alternativeName>
        <fullName evidence="17">Outer kinetochore protein DAD2</fullName>
    </alternativeName>
</protein>
<keyword evidence="10" id="KW-0498">Mitosis</keyword>
<sequence>MNKSKYEEQNAEKRANLEKLRQFRDLMDEMGTKLNSMADQMDQMKSGTESVADMLATWKSVAQCISLGSLGLLKYTENSSDLYPEPLLRLRLEGDEKEVEQEEVEEEND</sequence>
<evidence type="ECO:0000256" key="10">
    <source>
        <dbReference type="ARBA" id="ARBA00022776"/>
    </source>
</evidence>
<organism evidence="18 19">
    <name type="scientific">[Candida] subhashii</name>
    <dbReference type="NCBI Taxonomy" id="561895"/>
    <lineage>
        <taxon>Eukaryota</taxon>
        <taxon>Fungi</taxon>
        <taxon>Dikarya</taxon>
        <taxon>Ascomycota</taxon>
        <taxon>Saccharomycotina</taxon>
        <taxon>Pichiomycetes</taxon>
        <taxon>Debaryomycetaceae</taxon>
        <taxon>Spathaspora</taxon>
    </lineage>
</organism>
<keyword evidence="6" id="KW-0158">Chromosome</keyword>
<evidence type="ECO:0000256" key="17">
    <source>
        <dbReference type="ARBA" id="ARBA00030568"/>
    </source>
</evidence>
<comment type="similarity">
    <text evidence="4">Belongs to the DASH complex DAD2 family.</text>
</comment>
<evidence type="ECO:0000256" key="9">
    <source>
        <dbReference type="ARBA" id="ARBA00022701"/>
    </source>
</evidence>
<dbReference type="GO" id="GO:1990023">
    <property type="term" value="C:mitotic spindle midzone"/>
    <property type="evidence" value="ECO:0007669"/>
    <property type="project" value="TreeGrafter"/>
</dbReference>
<keyword evidence="7" id="KW-0963">Cytoplasm</keyword>
<reference evidence="18 19" key="1">
    <citation type="journal article" date="2021" name="DNA Res.">
        <title>Genome analysis of Candida subhashii reveals its hybrid nature and dual mitochondrial genome conformations.</title>
        <authorList>
            <person name="Mixao V."/>
            <person name="Hegedusova E."/>
            <person name="Saus E."/>
            <person name="Pryszcz L.P."/>
            <person name="Cillingova A."/>
            <person name="Nosek J."/>
            <person name="Gabaldon T."/>
        </authorList>
    </citation>
    <scope>NUCLEOTIDE SEQUENCE [LARGE SCALE GENOMIC DNA]</scope>
    <source>
        <strain evidence="18 19">CBS 10753</strain>
    </source>
</reference>
<comment type="caution">
    <text evidence="18">The sequence shown here is derived from an EMBL/GenBank/DDBJ whole genome shotgun (WGS) entry which is preliminary data.</text>
</comment>
<accession>A0A8J5QS92</accession>
<dbReference type="EMBL" id="JAGSYN010000045">
    <property type="protein sequence ID" value="KAG7665934.1"/>
    <property type="molecule type" value="Genomic_DNA"/>
</dbReference>
<dbReference type="GO" id="GO:0051301">
    <property type="term" value="P:cell division"/>
    <property type="evidence" value="ECO:0007669"/>
    <property type="project" value="UniProtKB-KW"/>
</dbReference>
<dbReference type="GO" id="GO:0005874">
    <property type="term" value="C:microtubule"/>
    <property type="evidence" value="ECO:0007669"/>
    <property type="project" value="UniProtKB-KW"/>
</dbReference>
<proteinExistence type="inferred from homology"/>
<keyword evidence="13" id="KW-0206">Cytoskeleton</keyword>
<keyword evidence="14" id="KW-0539">Nucleus</keyword>
<evidence type="ECO:0000256" key="2">
    <source>
        <dbReference type="ARBA" id="ARBA00004186"/>
    </source>
</evidence>
<dbReference type="Pfam" id="PF08654">
    <property type="entry name" value="DASH_Dad2"/>
    <property type="match status" value="1"/>
</dbReference>
<keyword evidence="16" id="KW-0137">Centromere</keyword>
<keyword evidence="12" id="KW-0995">Kinetochore</keyword>
<evidence type="ECO:0000313" key="18">
    <source>
        <dbReference type="EMBL" id="KAG7665934.1"/>
    </source>
</evidence>
<keyword evidence="8" id="KW-0132">Cell division</keyword>
<dbReference type="GO" id="GO:0042729">
    <property type="term" value="C:DASH complex"/>
    <property type="evidence" value="ECO:0007669"/>
    <property type="project" value="InterPro"/>
</dbReference>
<dbReference type="PANTHER" id="PTHR28036">
    <property type="entry name" value="DASH COMPLEX SUBUNIT DAD2"/>
    <property type="match status" value="1"/>
</dbReference>
<dbReference type="PANTHER" id="PTHR28036:SF1">
    <property type="entry name" value="DASH COMPLEX SUBUNIT DAD2"/>
    <property type="match status" value="1"/>
</dbReference>
<evidence type="ECO:0000313" key="19">
    <source>
        <dbReference type="Proteomes" id="UP000694255"/>
    </source>
</evidence>
<name>A0A8J5QS92_9ASCO</name>
<gene>
    <name evidence="18" type="ORF">J8A68_000557</name>
</gene>
<dbReference type="AlphaFoldDB" id="A0A8J5QS92"/>
<evidence type="ECO:0000256" key="5">
    <source>
        <dbReference type="ARBA" id="ARBA00020260"/>
    </source>
</evidence>
<comment type="subcellular location">
    <subcellularLocation>
        <location evidence="3">Chromosome</location>
        <location evidence="3">Centromere</location>
        <location evidence="3">Kinetochore</location>
    </subcellularLocation>
    <subcellularLocation>
        <location evidence="2">Cytoplasm</location>
        <location evidence="2">Cytoskeleton</location>
        <location evidence="2">Spindle</location>
    </subcellularLocation>
    <subcellularLocation>
        <location evidence="1">Nucleus</location>
    </subcellularLocation>
</comment>
<dbReference type="GO" id="GO:0000278">
    <property type="term" value="P:mitotic cell cycle"/>
    <property type="evidence" value="ECO:0007669"/>
    <property type="project" value="InterPro"/>
</dbReference>
<dbReference type="Proteomes" id="UP000694255">
    <property type="component" value="Unassembled WGS sequence"/>
</dbReference>
<dbReference type="GeneID" id="73467358"/>
<evidence type="ECO:0000256" key="8">
    <source>
        <dbReference type="ARBA" id="ARBA00022618"/>
    </source>
</evidence>
<evidence type="ECO:0000256" key="4">
    <source>
        <dbReference type="ARBA" id="ARBA00005501"/>
    </source>
</evidence>
<evidence type="ECO:0000256" key="1">
    <source>
        <dbReference type="ARBA" id="ARBA00004123"/>
    </source>
</evidence>
<evidence type="ECO:0000256" key="3">
    <source>
        <dbReference type="ARBA" id="ARBA00004629"/>
    </source>
</evidence>
<dbReference type="InterPro" id="IPR013963">
    <property type="entry name" value="DASH_Dad2"/>
</dbReference>
<keyword evidence="15" id="KW-0131">Cell cycle</keyword>
<evidence type="ECO:0000256" key="12">
    <source>
        <dbReference type="ARBA" id="ARBA00022838"/>
    </source>
</evidence>
<evidence type="ECO:0000256" key="11">
    <source>
        <dbReference type="ARBA" id="ARBA00022829"/>
    </source>
</evidence>